<dbReference type="RefSeq" id="WP_117459834.1">
    <property type="nucleotide sequence ID" value="NZ_CAXVKV010000052.1"/>
</dbReference>
<dbReference type="GeneID" id="301324101"/>
<feature type="transmembrane region" description="Helical" evidence="1">
    <location>
        <begin position="112"/>
        <end position="132"/>
    </location>
</feature>
<feature type="transmembrane region" description="Helical" evidence="1">
    <location>
        <begin position="21"/>
        <end position="41"/>
    </location>
</feature>
<dbReference type="Proteomes" id="UP001196408">
    <property type="component" value="Unassembled WGS sequence"/>
</dbReference>
<keyword evidence="5" id="KW-1185">Reference proteome</keyword>
<keyword evidence="1" id="KW-1133">Transmembrane helix</keyword>
<evidence type="ECO:0000313" key="5">
    <source>
        <dbReference type="Proteomes" id="UP001197492"/>
    </source>
</evidence>
<organism evidence="2 4">
    <name type="scientific">Catenibacterium mitsuokai</name>
    <dbReference type="NCBI Taxonomy" id="100886"/>
    <lineage>
        <taxon>Bacteria</taxon>
        <taxon>Bacillati</taxon>
        <taxon>Bacillota</taxon>
        <taxon>Erysipelotrichia</taxon>
        <taxon>Erysipelotrichales</taxon>
        <taxon>Coprobacillaceae</taxon>
        <taxon>Catenibacterium</taxon>
    </lineage>
</organism>
<name>A0AAW4MRY0_9FIRM</name>
<feature type="transmembrane region" description="Helical" evidence="1">
    <location>
        <begin position="82"/>
        <end position="100"/>
    </location>
</feature>
<dbReference type="EMBL" id="JAHOEL010000042">
    <property type="protein sequence ID" value="MBV3393054.1"/>
    <property type="molecule type" value="Genomic_DNA"/>
</dbReference>
<proteinExistence type="predicted"/>
<dbReference type="AlphaFoldDB" id="A0AAW4MRY0"/>
<dbReference type="Pfam" id="PF09997">
    <property type="entry name" value="DUF2238"/>
    <property type="match status" value="1"/>
</dbReference>
<dbReference type="Proteomes" id="UP001197492">
    <property type="component" value="Unassembled WGS sequence"/>
</dbReference>
<evidence type="ECO:0000313" key="4">
    <source>
        <dbReference type="Proteomes" id="UP001196408"/>
    </source>
</evidence>
<accession>A0AAW4MRY0</accession>
<reference evidence="2 5" key="1">
    <citation type="submission" date="2021-06" db="EMBL/GenBank/DDBJ databases">
        <title>Collection of gut derived symbiotic bacterial strains cultured from healthy donors.</title>
        <authorList>
            <person name="Lin H."/>
            <person name="Littmann E."/>
            <person name="Pamer E.G."/>
        </authorList>
    </citation>
    <scope>NUCLEOTIDE SEQUENCE</scope>
    <source>
        <strain evidence="3 5">MSK.21.70</strain>
        <strain evidence="2">MSK.21.82</strain>
    </source>
</reference>
<feature type="transmembrane region" description="Helical" evidence="1">
    <location>
        <begin position="144"/>
        <end position="161"/>
    </location>
</feature>
<evidence type="ECO:0000313" key="2">
    <source>
        <dbReference type="EMBL" id="MBV3383045.1"/>
    </source>
</evidence>
<dbReference type="EMBL" id="JAHOEF010000044">
    <property type="protein sequence ID" value="MBV3383045.1"/>
    <property type="molecule type" value="Genomic_DNA"/>
</dbReference>
<comment type="caution">
    <text evidence="2">The sequence shown here is derived from an EMBL/GenBank/DDBJ whole genome shotgun (WGS) entry which is preliminary data.</text>
</comment>
<keyword evidence="1" id="KW-0812">Transmembrane</keyword>
<evidence type="ECO:0000313" key="3">
    <source>
        <dbReference type="EMBL" id="MBV3393054.1"/>
    </source>
</evidence>
<feature type="transmembrane region" description="Helical" evidence="1">
    <location>
        <begin position="47"/>
        <end position="70"/>
    </location>
</feature>
<sequence length="237" mass="27353">MNNNEFEYSEKTKRRVRIFKRILSFIVLILAIATMVALFYVKKEKMRVRLFFSLLQYIAMSIVLISPRLLKKFANFEVPVEVHISVTAFAFLGLVLGDGLNFYGKIGWWDSLLHFTSGIILSFIALWLLQMLILRRKYLFMHRALLYIFVVAFSLAVGAVWELCEYTVDDIFHTNNQQYMATTRATIVSSDDEPLEGHDALADTMKDLALDLAGAILVVCYECSKKEITQYYVSKKD</sequence>
<protein>
    <submittedName>
        <fullName evidence="2">Uncharacterized protein</fullName>
    </submittedName>
</protein>
<dbReference type="InterPro" id="IPR014509">
    <property type="entry name" value="YjdF-like"/>
</dbReference>
<evidence type="ECO:0000256" key="1">
    <source>
        <dbReference type="SAM" id="Phobius"/>
    </source>
</evidence>
<gene>
    <name evidence="2" type="ORF">KSV97_07410</name>
    <name evidence="3" type="ORF">KSW06_07280</name>
</gene>
<keyword evidence="1" id="KW-0472">Membrane</keyword>